<evidence type="ECO:0000313" key="8">
    <source>
        <dbReference type="EMBL" id="CBW30216.1"/>
    </source>
</evidence>
<keyword evidence="2" id="KW-0805">Transcription regulation</keyword>
<dbReference type="InterPro" id="IPR044810">
    <property type="entry name" value="WRKY_plant"/>
</dbReference>
<dbReference type="EMBL" id="FN396606">
    <property type="protein sequence ID" value="CBW30216.1"/>
    <property type="molecule type" value="Genomic_DNA"/>
</dbReference>
<feature type="compositionally biased region" description="Low complexity" evidence="6">
    <location>
        <begin position="176"/>
        <end position="188"/>
    </location>
</feature>
<evidence type="ECO:0000259" key="7">
    <source>
        <dbReference type="PROSITE" id="PS50811"/>
    </source>
</evidence>
<dbReference type="Pfam" id="PF03106">
    <property type="entry name" value="WRKY"/>
    <property type="match status" value="1"/>
</dbReference>
<comment type="subcellular location">
    <subcellularLocation>
        <location evidence="1">Nucleus</location>
    </subcellularLocation>
</comment>
<proteinExistence type="predicted"/>
<dbReference type="Gene3D" id="2.20.25.80">
    <property type="entry name" value="WRKY domain"/>
    <property type="match status" value="1"/>
</dbReference>
<dbReference type="SMART" id="SM00774">
    <property type="entry name" value="WRKY"/>
    <property type="match status" value="1"/>
</dbReference>
<dbReference type="InterPro" id="IPR036576">
    <property type="entry name" value="WRKY_dom_sf"/>
</dbReference>
<keyword evidence="3" id="KW-0238">DNA-binding</keyword>
<dbReference type="GO" id="GO:0003700">
    <property type="term" value="F:DNA-binding transcription factor activity"/>
    <property type="evidence" value="ECO:0007669"/>
    <property type="project" value="InterPro"/>
</dbReference>
<name>E1UHK1_MUSBA</name>
<reference evidence="8" key="1">
    <citation type="journal article" date="2010" name="BMC Plant Biol.">
        <title>Mechanisms of haplotype divergence at the RGA08 nucleotide-binding leucine-rich repeat gene locus in wild banana (Musa balbisiana).</title>
        <authorList>
            <person name="Baurens F.C."/>
            <person name="Bocs S."/>
            <person name="Rouard M."/>
            <person name="Matsumoto T."/>
            <person name="Miller R.N."/>
            <person name="Rodier-Goud M."/>
            <person name="Mbeguie-A-Mbeguie D."/>
            <person name="Yahiaoui N."/>
        </authorList>
    </citation>
    <scope>NUCLEOTIDE SEQUENCE</scope>
</reference>
<keyword evidence="4" id="KW-0804">Transcription</keyword>
<dbReference type="PROSITE" id="PS50811">
    <property type="entry name" value="WRKY"/>
    <property type="match status" value="1"/>
</dbReference>
<dbReference type="Pfam" id="PF10533">
    <property type="entry name" value="Plant_zn_clust"/>
    <property type="match status" value="1"/>
</dbReference>
<protein>
    <submittedName>
        <fullName evidence="8">Putative WRKY transcription factor</fullName>
    </submittedName>
</protein>
<evidence type="ECO:0000256" key="5">
    <source>
        <dbReference type="ARBA" id="ARBA00023242"/>
    </source>
</evidence>
<dbReference type="InterPro" id="IPR003657">
    <property type="entry name" value="WRKY_dom"/>
</dbReference>
<dbReference type="AlphaFoldDB" id="E1UHK1"/>
<dbReference type="InterPro" id="IPR018872">
    <property type="entry name" value="Zn-cluster-dom"/>
</dbReference>
<feature type="region of interest" description="Disordered" evidence="6">
    <location>
        <begin position="174"/>
        <end position="197"/>
    </location>
</feature>
<evidence type="ECO:0000256" key="2">
    <source>
        <dbReference type="ARBA" id="ARBA00023015"/>
    </source>
</evidence>
<feature type="domain" description="WRKY" evidence="7">
    <location>
        <begin position="207"/>
        <end position="273"/>
    </location>
</feature>
<dbReference type="GO" id="GO:0043565">
    <property type="term" value="F:sequence-specific DNA binding"/>
    <property type="evidence" value="ECO:0007669"/>
    <property type="project" value="InterPro"/>
</dbReference>
<gene>
    <name evidence="8" type="ORF">MbP032N20cg120</name>
</gene>
<dbReference type="GO" id="GO:0005634">
    <property type="term" value="C:nucleus"/>
    <property type="evidence" value="ECO:0007669"/>
    <property type="project" value="UniProtKB-SubCell"/>
</dbReference>
<sequence length="278" mass="30629">MGHLKMDGQMEVQEAAAAGLRSLERVVFHLSHQQSPWDCREITDQTIAKFKKVISALNRTGHARFRRGPAQPAFSTEAEEAPAVHYHALARPPLPPAAVATLNLDSTKPEEHLTVSAAVSSAHKPLLAPSHNRKVPDHAHPPEAAKQAAAAARRCHCSKKRYPSSVAPKLNLAHPRTSSLTRSATSSACDRKNREKRTVRVPAVSSRNADFPADEYSWRKYGQKFIKGSPYPRGYYKCSSVKGCPARKHVEHAADDPSILILTYEGVHRHSPSRPACR</sequence>
<dbReference type="SUPFAM" id="SSF118290">
    <property type="entry name" value="WRKY DNA-binding domain"/>
    <property type="match status" value="1"/>
</dbReference>
<evidence type="ECO:0000256" key="4">
    <source>
        <dbReference type="ARBA" id="ARBA00023163"/>
    </source>
</evidence>
<accession>E1UHK1</accession>
<dbReference type="PANTHER" id="PTHR31282">
    <property type="entry name" value="WRKY TRANSCRIPTION FACTOR 21-RELATED"/>
    <property type="match status" value="1"/>
</dbReference>
<organism evidence="8">
    <name type="scientific">Musa balbisiana</name>
    <name type="common">Banana</name>
    <dbReference type="NCBI Taxonomy" id="52838"/>
    <lineage>
        <taxon>Eukaryota</taxon>
        <taxon>Viridiplantae</taxon>
        <taxon>Streptophyta</taxon>
        <taxon>Embryophyta</taxon>
        <taxon>Tracheophyta</taxon>
        <taxon>Spermatophyta</taxon>
        <taxon>Magnoliopsida</taxon>
        <taxon>Liliopsida</taxon>
        <taxon>Zingiberales</taxon>
        <taxon>Musaceae</taxon>
        <taxon>Musa</taxon>
    </lineage>
</organism>
<evidence type="ECO:0000256" key="1">
    <source>
        <dbReference type="ARBA" id="ARBA00004123"/>
    </source>
</evidence>
<keyword evidence="5" id="KW-0539">Nucleus</keyword>
<dbReference type="FunFam" id="2.20.25.80:FF:000004">
    <property type="entry name" value="WRKY transcription factor 65"/>
    <property type="match status" value="1"/>
</dbReference>
<evidence type="ECO:0000256" key="6">
    <source>
        <dbReference type="SAM" id="MobiDB-lite"/>
    </source>
</evidence>
<evidence type="ECO:0000256" key="3">
    <source>
        <dbReference type="ARBA" id="ARBA00023125"/>
    </source>
</evidence>